<organism evidence="2 3">
    <name type="scientific">Lactiplantibacillus daowaiensis</name>
    <dbReference type="NCBI Taxonomy" id="2559918"/>
    <lineage>
        <taxon>Bacteria</taxon>
        <taxon>Bacillati</taxon>
        <taxon>Bacillota</taxon>
        <taxon>Bacilli</taxon>
        <taxon>Lactobacillales</taxon>
        <taxon>Lactobacillaceae</taxon>
        <taxon>Lactiplantibacillus</taxon>
    </lineage>
</organism>
<dbReference type="Gene3D" id="3.40.50.360">
    <property type="match status" value="1"/>
</dbReference>
<feature type="domain" description="NADPH-dependent FMN reductase-like" evidence="1">
    <location>
        <begin position="3"/>
        <end position="147"/>
    </location>
</feature>
<sequence length="198" mass="21817">MTTIAIILGSTRQTAHGRALFNYLKRLTADQSTTAVDFTFLDLSSYHLPLFDEALPPMANPDRQLPATQQRWLTDLASADGYILLTPEYNHAMPGSLKNALDYVAGEMQRKPIKLISYADNGRGGQFGAAALVPILQRLGLIVLPKPTPVGFIDQNLQPNGDFLPTAPLQARYTKGLTQTLTEITYYTNVLTNHPFKA</sequence>
<name>A0ABW1RZA1_9LACO</name>
<dbReference type="EC" id="1.-.-.-" evidence="2"/>
<evidence type="ECO:0000259" key="1">
    <source>
        <dbReference type="Pfam" id="PF03358"/>
    </source>
</evidence>
<dbReference type="SUPFAM" id="SSF52218">
    <property type="entry name" value="Flavoproteins"/>
    <property type="match status" value="1"/>
</dbReference>
<evidence type="ECO:0000313" key="2">
    <source>
        <dbReference type="EMBL" id="MFC6180819.1"/>
    </source>
</evidence>
<keyword evidence="3" id="KW-1185">Reference proteome</keyword>
<dbReference type="PANTHER" id="PTHR30543">
    <property type="entry name" value="CHROMATE REDUCTASE"/>
    <property type="match status" value="1"/>
</dbReference>
<dbReference type="EMBL" id="JBHSSC010000016">
    <property type="protein sequence ID" value="MFC6180819.1"/>
    <property type="molecule type" value="Genomic_DNA"/>
</dbReference>
<accession>A0ABW1RZA1</accession>
<keyword evidence="2" id="KW-0560">Oxidoreductase</keyword>
<gene>
    <name evidence="2" type="ORF">ACFP5Y_06270</name>
</gene>
<dbReference type="InterPro" id="IPR050712">
    <property type="entry name" value="NAD(P)H-dep_reductase"/>
</dbReference>
<dbReference type="InterPro" id="IPR005025">
    <property type="entry name" value="FMN_Rdtase-like_dom"/>
</dbReference>
<proteinExistence type="predicted"/>
<evidence type="ECO:0000313" key="3">
    <source>
        <dbReference type="Proteomes" id="UP001596282"/>
    </source>
</evidence>
<protein>
    <submittedName>
        <fullName evidence="2">NADPH-dependent FMN reductase</fullName>
        <ecNumber evidence="2">1.-.-.-</ecNumber>
    </submittedName>
</protein>
<comment type="caution">
    <text evidence="2">The sequence shown here is derived from an EMBL/GenBank/DDBJ whole genome shotgun (WGS) entry which is preliminary data.</text>
</comment>
<dbReference type="PANTHER" id="PTHR30543:SF21">
    <property type="entry name" value="NAD(P)H-DEPENDENT FMN REDUCTASE LOT6"/>
    <property type="match status" value="1"/>
</dbReference>
<dbReference type="InterPro" id="IPR029039">
    <property type="entry name" value="Flavoprotein-like_sf"/>
</dbReference>
<reference evidence="3" key="1">
    <citation type="journal article" date="2019" name="Int. J. Syst. Evol. Microbiol.">
        <title>The Global Catalogue of Microorganisms (GCM) 10K type strain sequencing project: providing services to taxonomists for standard genome sequencing and annotation.</title>
        <authorList>
            <consortium name="The Broad Institute Genomics Platform"/>
            <consortium name="The Broad Institute Genome Sequencing Center for Infectious Disease"/>
            <person name="Wu L."/>
            <person name="Ma J."/>
        </authorList>
    </citation>
    <scope>NUCLEOTIDE SEQUENCE [LARGE SCALE GENOMIC DNA]</scope>
    <source>
        <strain evidence="3">CCM 8933</strain>
    </source>
</reference>
<dbReference type="Proteomes" id="UP001596282">
    <property type="component" value="Unassembled WGS sequence"/>
</dbReference>
<dbReference type="RefSeq" id="WP_137628430.1">
    <property type="nucleotide sequence ID" value="NZ_BJDJ01000008.1"/>
</dbReference>
<dbReference type="GO" id="GO:0016491">
    <property type="term" value="F:oxidoreductase activity"/>
    <property type="evidence" value="ECO:0007669"/>
    <property type="project" value="UniProtKB-KW"/>
</dbReference>
<dbReference type="Pfam" id="PF03358">
    <property type="entry name" value="FMN_red"/>
    <property type="match status" value="1"/>
</dbReference>